<dbReference type="Gene3D" id="3.40.50.1820">
    <property type="entry name" value="alpha/beta hydrolase"/>
    <property type="match status" value="1"/>
</dbReference>
<gene>
    <name evidence="2" type="ORF">EST38_g11436</name>
</gene>
<proteinExistence type="predicted"/>
<name>A0A4Q2D6D2_9AGAR</name>
<evidence type="ECO:0000259" key="1">
    <source>
        <dbReference type="Pfam" id="PF12697"/>
    </source>
</evidence>
<dbReference type="Proteomes" id="UP000290288">
    <property type="component" value="Unassembled WGS sequence"/>
</dbReference>
<dbReference type="AlphaFoldDB" id="A0A4Q2D6D2"/>
<protein>
    <recommendedName>
        <fullName evidence="1">AB hydrolase-1 domain-containing protein</fullName>
    </recommendedName>
</protein>
<comment type="caution">
    <text evidence="2">The sequence shown here is derived from an EMBL/GenBank/DDBJ whole genome shotgun (WGS) entry which is preliminary data.</text>
</comment>
<dbReference type="OrthoDB" id="5592486at2759"/>
<feature type="domain" description="AB hydrolase-1" evidence="1">
    <location>
        <begin position="30"/>
        <end position="153"/>
    </location>
</feature>
<reference evidence="2 3" key="1">
    <citation type="submission" date="2019-01" db="EMBL/GenBank/DDBJ databases">
        <title>Draft genome sequence of Psathyrella aberdarensis IHI B618.</title>
        <authorList>
            <person name="Buettner E."/>
            <person name="Kellner H."/>
        </authorList>
    </citation>
    <scope>NUCLEOTIDE SEQUENCE [LARGE SCALE GENOMIC DNA]</scope>
    <source>
        <strain evidence="2 3">IHI B618</strain>
    </source>
</reference>
<dbReference type="SUPFAM" id="SSF53474">
    <property type="entry name" value="alpha/beta-Hydrolases"/>
    <property type="match status" value="1"/>
</dbReference>
<accession>A0A4Q2D6D2</accession>
<dbReference type="Pfam" id="PF12697">
    <property type="entry name" value="Abhydrolase_6"/>
    <property type="match status" value="1"/>
</dbReference>
<evidence type="ECO:0000313" key="3">
    <source>
        <dbReference type="Proteomes" id="UP000290288"/>
    </source>
</evidence>
<dbReference type="InterPro" id="IPR000073">
    <property type="entry name" value="AB_hydrolase_1"/>
</dbReference>
<organism evidence="2 3">
    <name type="scientific">Candolleomyces aberdarensis</name>
    <dbReference type="NCBI Taxonomy" id="2316362"/>
    <lineage>
        <taxon>Eukaryota</taxon>
        <taxon>Fungi</taxon>
        <taxon>Dikarya</taxon>
        <taxon>Basidiomycota</taxon>
        <taxon>Agaricomycotina</taxon>
        <taxon>Agaricomycetes</taxon>
        <taxon>Agaricomycetidae</taxon>
        <taxon>Agaricales</taxon>
        <taxon>Agaricineae</taxon>
        <taxon>Psathyrellaceae</taxon>
        <taxon>Candolleomyces</taxon>
    </lineage>
</organism>
<keyword evidence="3" id="KW-1185">Reference proteome</keyword>
<evidence type="ECO:0000313" key="2">
    <source>
        <dbReference type="EMBL" id="RXW14422.1"/>
    </source>
</evidence>
<dbReference type="EMBL" id="SDEE01000705">
    <property type="protein sequence ID" value="RXW14422.1"/>
    <property type="molecule type" value="Genomic_DNA"/>
</dbReference>
<dbReference type="InterPro" id="IPR029058">
    <property type="entry name" value="AB_hydrolase_fold"/>
</dbReference>
<sequence length="330" mass="36105">MRNKGLASACASALPPQASALDTMTIKFPIILIHGWTDKPAETGTWKVVERSLTKASIHFYVPSISRFGSIEERSQRLIEEMSGLYPVGQPVHLIGHSMGGIVARDIAARENLPFRILSATTLGSPNRGLRYLDKIPMLDGASEDAAKIRELFGTDFGGLTNLSCKFMSEFNRKTRNNPKVRYFSWAGLLVLPTLSYAPHALIVYPFYPKSDGIVGVDTAMWDSDLGPGTHLGTVAGLTHSSIVSLETFEKTLPHLAATELGVTLPVQPISSSLRTQLTRRVIGHKDAIQGRLLAIKDSKHICDEKHKAAGYVFNALDGYMCTKARQDSK</sequence>